<comment type="caution">
    <text evidence="2">The sequence shown here is derived from an EMBL/GenBank/DDBJ whole genome shotgun (WGS) entry which is preliminary data.</text>
</comment>
<keyword evidence="1" id="KW-0812">Transmembrane</keyword>
<accession>A0AAD2CGG7</accession>
<reference evidence="2" key="1">
    <citation type="submission" date="2023-08" db="EMBL/GenBank/DDBJ databases">
        <authorList>
            <person name="Audoor S."/>
            <person name="Bilcke G."/>
        </authorList>
    </citation>
    <scope>NUCLEOTIDE SEQUENCE</scope>
</reference>
<proteinExistence type="predicted"/>
<feature type="transmembrane region" description="Helical" evidence="1">
    <location>
        <begin position="96"/>
        <end position="117"/>
    </location>
</feature>
<feature type="transmembrane region" description="Helical" evidence="1">
    <location>
        <begin position="295"/>
        <end position="314"/>
    </location>
</feature>
<feature type="transmembrane region" description="Helical" evidence="1">
    <location>
        <begin position="320"/>
        <end position="344"/>
    </location>
</feature>
<keyword evidence="1" id="KW-0472">Membrane</keyword>
<keyword evidence="3" id="KW-1185">Reference proteome</keyword>
<name>A0AAD2CGG7_9STRA</name>
<dbReference type="PANTHER" id="PTHR34289:SF8">
    <property type="entry name" value="DUF819 DOMAIN-CONTAINING PROTEIN"/>
    <property type="match status" value="1"/>
</dbReference>
<feature type="transmembrane region" description="Helical" evidence="1">
    <location>
        <begin position="394"/>
        <end position="416"/>
    </location>
</feature>
<dbReference type="AlphaFoldDB" id="A0AAD2CGG7"/>
<dbReference type="InterPro" id="IPR008537">
    <property type="entry name" value="DUF819"/>
</dbReference>
<evidence type="ECO:0000313" key="3">
    <source>
        <dbReference type="Proteomes" id="UP001295423"/>
    </source>
</evidence>
<organism evidence="2 3">
    <name type="scientific">Cylindrotheca closterium</name>
    <dbReference type="NCBI Taxonomy" id="2856"/>
    <lineage>
        <taxon>Eukaryota</taxon>
        <taxon>Sar</taxon>
        <taxon>Stramenopiles</taxon>
        <taxon>Ochrophyta</taxon>
        <taxon>Bacillariophyta</taxon>
        <taxon>Bacillariophyceae</taxon>
        <taxon>Bacillariophycidae</taxon>
        <taxon>Bacillariales</taxon>
        <taxon>Bacillariaceae</taxon>
        <taxon>Cylindrotheca</taxon>
    </lineage>
</organism>
<gene>
    <name evidence="2" type="ORF">CYCCA115_LOCUS2391</name>
</gene>
<protein>
    <recommendedName>
        <fullName evidence="4">DUF819 domain-containing protein</fullName>
    </recommendedName>
</protein>
<feature type="transmembrane region" description="Helical" evidence="1">
    <location>
        <begin position="237"/>
        <end position="256"/>
    </location>
</feature>
<dbReference type="PANTHER" id="PTHR34289">
    <property type="entry name" value="PROTEIN, PUTATIVE (DUF819)-RELATED"/>
    <property type="match status" value="1"/>
</dbReference>
<feature type="transmembrane region" description="Helical" evidence="1">
    <location>
        <begin position="56"/>
        <end position="76"/>
    </location>
</feature>
<feature type="transmembrane region" description="Helical" evidence="1">
    <location>
        <begin position="27"/>
        <end position="44"/>
    </location>
</feature>
<dbReference type="Proteomes" id="UP001295423">
    <property type="component" value="Unassembled WGS sequence"/>
</dbReference>
<evidence type="ECO:0008006" key="4">
    <source>
        <dbReference type="Google" id="ProtNLM"/>
    </source>
</evidence>
<feature type="transmembrane region" description="Helical" evidence="1">
    <location>
        <begin position="168"/>
        <end position="189"/>
    </location>
</feature>
<evidence type="ECO:0000313" key="2">
    <source>
        <dbReference type="EMBL" id="CAJ1931441.1"/>
    </source>
</evidence>
<evidence type="ECO:0000256" key="1">
    <source>
        <dbReference type="SAM" id="Phobius"/>
    </source>
</evidence>
<feature type="transmembrane region" description="Helical" evidence="1">
    <location>
        <begin position="262"/>
        <end position="283"/>
    </location>
</feature>
<keyword evidence="1" id="KW-1133">Transmembrane helix</keyword>
<sequence length="418" mass="44060">MINPSSHIGAASALIGASYVGLKCDSIVPNSGIAGTLIVAGLLSNSFTLVPTLHPLYDICWSHILPASLALLLLGYRSDGDSLQKSSSTNQDTSSSAASSIFRLFIPFLTASFGSLLGCFMSFKCSQALGWLTLANAKAATACLSASYVGGSVNYFATGRMINASSDLLGSLATADLLVMAIYFSFLSMSLDWKWLRSRFYVPSVTADDSSITVPSTNMQNTKVKVRSRRVFVSKTFAGIALMGFSLCIAEVSNWVERMIQPWVPGTGSAVIAICTPIINSLINSRRWFPTLSETANQLGGFLFLCFFASIGFGCDLRGVVGLGPACLCFATLAILIHLVVALVGSSTCARRLKIELEDVWIASNAAIGGPATAAAFCSRLNGSSNLRGKTLAATFYGCAGYAIGTTLGSLMFRFVGG</sequence>
<dbReference type="Pfam" id="PF05684">
    <property type="entry name" value="DUF819"/>
    <property type="match status" value="1"/>
</dbReference>
<dbReference type="EMBL" id="CAKOGP040000147">
    <property type="protein sequence ID" value="CAJ1931441.1"/>
    <property type="molecule type" value="Genomic_DNA"/>
</dbReference>